<dbReference type="FunFam" id="3.40.50.300:FF:000006">
    <property type="entry name" value="DNA-binding transcriptional regulator NtrC"/>
    <property type="match status" value="1"/>
</dbReference>
<dbReference type="SUPFAM" id="SSF52172">
    <property type="entry name" value="CheY-like"/>
    <property type="match status" value="1"/>
</dbReference>
<dbReference type="Gene3D" id="3.40.50.300">
    <property type="entry name" value="P-loop containing nucleotide triphosphate hydrolases"/>
    <property type="match status" value="1"/>
</dbReference>
<dbReference type="InterPro" id="IPR009057">
    <property type="entry name" value="Homeodomain-like_sf"/>
</dbReference>
<gene>
    <name evidence="9" type="ORF">LS65_007115</name>
</gene>
<dbReference type="Pfam" id="PF02954">
    <property type="entry name" value="HTH_8"/>
    <property type="match status" value="1"/>
</dbReference>
<dbReference type="InterPro" id="IPR025662">
    <property type="entry name" value="Sigma_54_int_dom_ATP-bd_1"/>
</dbReference>
<dbReference type="GO" id="GO:0000160">
    <property type="term" value="P:phosphorelay signal transduction system"/>
    <property type="evidence" value="ECO:0007669"/>
    <property type="project" value="InterPro"/>
</dbReference>
<evidence type="ECO:0000256" key="2">
    <source>
        <dbReference type="ARBA" id="ARBA00022840"/>
    </source>
</evidence>
<dbReference type="SMART" id="SM00382">
    <property type="entry name" value="AAA"/>
    <property type="match status" value="1"/>
</dbReference>
<evidence type="ECO:0000256" key="1">
    <source>
        <dbReference type="ARBA" id="ARBA00022741"/>
    </source>
</evidence>
<dbReference type="Proteomes" id="UP000029707">
    <property type="component" value="Unassembled WGS sequence"/>
</dbReference>
<dbReference type="STRING" id="425400.LS65_05200"/>
<dbReference type="InterPro" id="IPR001789">
    <property type="entry name" value="Sig_transdc_resp-reg_receiver"/>
</dbReference>
<keyword evidence="2" id="KW-0067">ATP-binding</keyword>
<dbReference type="InterPro" id="IPR025943">
    <property type="entry name" value="Sigma_54_int_dom_ATP-bd_2"/>
</dbReference>
<dbReference type="OrthoDB" id="9814761at2"/>
<comment type="caution">
    <text evidence="9">The sequence shown here is derived from an EMBL/GenBank/DDBJ whole genome shotgun (WGS) entry which is preliminary data.</text>
</comment>
<dbReference type="EMBL" id="JRMQ02000010">
    <property type="protein sequence ID" value="TLE00672.1"/>
    <property type="molecule type" value="Genomic_DNA"/>
</dbReference>
<dbReference type="InterPro" id="IPR003593">
    <property type="entry name" value="AAA+_ATPase"/>
</dbReference>
<dbReference type="Pfam" id="PF00072">
    <property type="entry name" value="Response_reg"/>
    <property type="match status" value="1"/>
</dbReference>
<feature type="domain" description="Sigma-54 factor interaction" evidence="7">
    <location>
        <begin position="136"/>
        <end position="365"/>
    </location>
</feature>
<dbReference type="Pfam" id="PF25601">
    <property type="entry name" value="AAA_lid_14"/>
    <property type="match status" value="1"/>
</dbReference>
<organism evidence="9 10">
    <name type="scientific">Helicobacter japonicus</name>
    <dbReference type="NCBI Taxonomy" id="425400"/>
    <lineage>
        <taxon>Bacteria</taxon>
        <taxon>Pseudomonadati</taxon>
        <taxon>Campylobacterota</taxon>
        <taxon>Epsilonproteobacteria</taxon>
        <taxon>Campylobacterales</taxon>
        <taxon>Helicobacteraceae</taxon>
        <taxon>Helicobacter</taxon>
    </lineage>
</organism>
<keyword evidence="6" id="KW-0597">Phosphoprotein</keyword>
<dbReference type="PROSITE" id="PS50110">
    <property type="entry name" value="RESPONSE_REGULATORY"/>
    <property type="match status" value="1"/>
</dbReference>
<keyword evidence="3" id="KW-0805">Transcription regulation</keyword>
<dbReference type="AlphaFoldDB" id="A0A4U8TJY9"/>
<sequence>MKIAIVEDDINYRKSLETAFEDYPEYEIVSFKNPKDALKKLDESFELIITDINMPQMDGLSFLQELNGKYEAIVITGNASVQNAIKSIRLGVKDFLIKGFEIEELIQAIKRSSKAAQFAQKTQKSAPKHTADHKDFIASSPKLEECKVLALKVAKTDASVLLLGQSGVGKDVFAHFIHRNSHRAQAPFVALNMAAIPEHLLESELFGYEKGAFTDATSPKPGILESANGGSVFLDEIGEMPLALQAKLLRVLQEKTLTRLGSSKPIKIDVRFISATNADIQAKIAKNEFREDLFFRLQTIPLPIPSLKERKEEILPLSEWKLESVCAQYDLPQKKFSQEAKDALLAYEWYGNVRELLSVVERAGILSDSDEISIKDLFLESRTKAFGSVNIQKNNDEPNTIAALEKELITQILKECANDLQRASDMLGMSVELLRHKIARYGI</sequence>
<feature type="domain" description="Response regulatory" evidence="8">
    <location>
        <begin position="2"/>
        <end position="113"/>
    </location>
</feature>
<dbReference type="PROSITE" id="PS00676">
    <property type="entry name" value="SIGMA54_INTERACT_2"/>
    <property type="match status" value="1"/>
</dbReference>
<evidence type="ECO:0000313" key="10">
    <source>
        <dbReference type="Proteomes" id="UP000029707"/>
    </source>
</evidence>
<feature type="modified residue" description="4-aspartylphosphate" evidence="6">
    <location>
        <position position="51"/>
    </location>
</feature>
<keyword evidence="4" id="KW-0238">DNA-binding</keyword>
<dbReference type="Gene3D" id="3.40.50.2300">
    <property type="match status" value="1"/>
</dbReference>
<keyword evidence="10" id="KW-1185">Reference proteome</keyword>
<dbReference type="PANTHER" id="PTHR32071">
    <property type="entry name" value="TRANSCRIPTIONAL REGULATORY PROTEIN"/>
    <property type="match status" value="1"/>
</dbReference>
<dbReference type="InterPro" id="IPR002197">
    <property type="entry name" value="HTH_Fis"/>
</dbReference>
<keyword evidence="5" id="KW-0804">Transcription</keyword>
<dbReference type="InterPro" id="IPR058031">
    <property type="entry name" value="AAA_lid_NorR"/>
</dbReference>
<accession>A0A4U8TJY9</accession>
<dbReference type="InterPro" id="IPR011006">
    <property type="entry name" value="CheY-like_superfamily"/>
</dbReference>
<dbReference type="GO" id="GO:0006355">
    <property type="term" value="P:regulation of DNA-templated transcription"/>
    <property type="evidence" value="ECO:0007669"/>
    <property type="project" value="InterPro"/>
</dbReference>
<dbReference type="GO" id="GO:0043565">
    <property type="term" value="F:sequence-specific DNA binding"/>
    <property type="evidence" value="ECO:0007669"/>
    <property type="project" value="InterPro"/>
</dbReference>
<keyword evidence="1" id="KW-0547">Nucleotide-binding</keyword>
<reference evidence="9 10" key="1">
    <citation type="journal article" date="2014" name="Genome Announc.">
        <title>Draft genome sequences of eight enterohepatic helicobacter species isolated from both laboratory and wild rodents.</title>
        <authorList>
            <person name="Sheh A."/>
            <person name="Shen Z."/>
            <person name="Fox J.G."/>
        </authorList>
    </citation>
    <scope>NUCLEOTIDE SEQUENCE [LARGE SCALE GENOMIC DNA]</scope>
    <source>
        <strain evidence="9 10">MIT 01-6451</strain>
    </source>
</reference>
<evidence type="ECO:0000256" key="3">
    <source>
        <dbReference type="ARBA" id="ARBA00023015"/>
    </source>
</evidence>
<dbReference type="RefSeq" id="WP_034362135.1">
    <property type="nucleotide sequence ID" value="NZ_CAMRWY010000011.1"/>
</dbReference>
<dbReference type="Gene3D" id="1.10.8.60">
    <property type="match status" value="1"/>
</dbReference>
<dbReference type="CDD" id="cd00009">
    <property type="entry name" value="AAA"/>
    <property type="match status" value="1"/>
</dbReference>
<dbReference type="Gene3D" id="1.10.10.60">
    <property type="entry name" value="Homeodomain-like"/>
    <property type="match status" value="1"/>
</dbReference>
<evidence type="ECO:0000259" key="8">
    <source>
        <dbReference type="PROSITE" id="PS50110"/>
    </source>
</evidence>
<dbReference type="InterPro" id="IPR002078">
    <property type="entry name" value="Sigma_54_int"/>
</dbReference>
<dbReference type="PROSITE" id="PS50045">
    <property type="entry name" value="SIGMA54_INTERACT_4"/>
    <property type="match status" value="1"/>
</dbReference>
<evidence type="ECO:0000313" key="9">
    <source>
        <dbReference type="EMBL" id="TLE00672.1"/>
    </source>
</evidence>
<evidence type="ECO:0000256" key="6">
    <source>
        <dbReference type="PROSITE-ProRule" id="PRU00169"/>
    </source>
</evidence>
<dbReference type="PANTHER" id="PTHR32071:SF21">
    <property type="entry name" value="TRANSCRIPTIONAL REGULATORY PROTEIN FLGR"/>
    <property type="match status" value="1"/>
</dbReference>
<dbReference type="Pfam" id="PF00158">
    <property type="entry name" value="Sigma54_activat"/>
    <property type="match status" value="1"/>
</dbReference>
<dbReference type="SMART" id="SM00448">
    <property type="entry name" value="REC"/>
    <property type="match status" value="1"/>
</dbReference>
<name>A0A4U8TJY9_9HELI</name>
<dbReference type="SUPFAM" id="SSF52540">
    <property type="entry name" value="P-loop containing nucleoside triphosphate hydrolases"/>
    <property type="match status" value="1"/>
</dbReference>
<dbReference type="SUPFAM" id="SSF46689">
    <property type="entry name" value="Homeodomain-like"/>
    <property type="match status" value="1"/>
</dbReference>
<dbReference type="PROSITE" id="PS00675">
    <property type="entry name" value="SIGMA54_INTERACT_1"/>
    <property type="match status" value="1"/>
</dbReference>
<evidence type="ECO:0000256" key="5">
    <source>
        <dbReference type="ARBA" id="ARBA00023163"/>
    </source>
</evidence>
<protein>
    <submittedName>
        <fullName evidence="9">Sigma-54-dependent Fis family transcriptional regulator</fullName>
    </submittedName>
</protein>
<dbReference type="InterPro" id="IPR027417">
    <property type="entry name" value="P-loop_NTPase"/>
</dbReference>
<evidence type="ECO:0000256" key="4">
    <source>
        <dbReference type="ARBA" id="ARBA00023125"/>
    </source>
</evidence>
<dbReference type="GO" id="GO:0005524">
    <property type="term" value="F:ATP binding"/>
    <property type="evidence" value="ECO:0007669"/>
    <property type="project" value="UniProtKB-KW"/>
</dbReference>
<evidence type="ECO:0000259" key="7">
    <source>
        <dbReference type="PROSITE" id="PS50045"/>
    </source>
</evidence>
<proteinExistence type="predicted"/>